<evidence type="ECO:0000256" key="1">
    <source>
        <dbReference type="SAM" id="SignalP"/>
    </source>
</evidence>
<sequence length="195" mass="23260">MKLVLLLFWVMAECTEDYSRSKHFFVGKDLEDLTKALKEGDATARKVLKKARFNTKDYEKQYNYLKQMLTADMKLIKFVKEIMIAKRYHSANTEQRIQNIEDRIAKLEAAKNISSFEKYDQILDIVYRTVYMRDIFSYFSDKVYMDRETNDAMGLLLSMRYFIDTIKIKEGHKRKDPKYAKIKKPKNYMTPPPVE</sequence>
<dbReference type="EMBL" id="GEDC01026599">
    <property type="protein sequence ID" value="JAS10699.1"/>
    <property type="molecule type" value="Transcribed_RNA"/>
</dbReference>
<dbReference type="AlphaFoldDB" id="A0A1B6CBG8"/>
<feature type="signal peptide" evidence="1">
    <location>
        <begin position="1"/>
        <end position="21"/>
    </location>
</feature>
<proteinExistence type="predicted"/>
<gene>
    <name evidence="2" type="ORF">g.7052</name>
</gene>
<name>A0A1B6CBG8_9HEMI</name>
<protein>
    <submittedName>
        <fullName evidence="2">Uncharacterized protein</fullName>
    </submittedName>
</protein>
<organism evidence="2">
    <name type="scientific">Clastoptera arizonana</name>
    <name type="common">Arizona spittle bug</name>
    <dbReference type="NCBI Taxonomy" id="38151"/>
    <lineage>
        <taxon>Eukaryota</taxon>
        <taxon>Metazoa</taxon>
        <taxon>Ecdysozoa</taxon>
        <taxon>Arthropoda</taxon>
        <taxon>Hexapoda</taxon>
        <taxon>Insecta</taxon>
        <taxon>Pterygota</taxon>
        <taxon>Neoptera</taxon>
        <taxon>Paraneoptera</taxon>
        <taxon>Hemiptera</taxon>
        <taxon>Auchenorrhyncha</taxon>
        <taxon>Cercopoidea</taxon>
        <taxon>Clastopteridae</taxon>
        <taxon>Clastoptera</taxon>
    </lineage>
</organism>
<reference evidence="2" key="1">
    <citation type="submission" date="2015-12" db="EMBL/GenBank/DDBJ databases">
        <title>De novo transcriptome assembly of four potential Pierce s Disease insect vectors from Arizona vineyards.</title>
        <authorList>
            <person name="Tassone E.E."/>
        </authorList>
    </citation>
    <scope>NUCLEOTIDE SEQUENCE</scope>
</reference>
<evidence type="ECO:0000313" key="2">
    <source>
        <dbReference type="EMBL" id="JAS10699.1"/>
    </source>
</evidence>
<feature type="chain" id="PRO_5008580361" evidence="1">
    <location>
        <begin position="22"/>
        <end position="195"/>
    </location>
</feature>
<keyword evidence="1" id="KW-0732">Signal</keyword>
<accession>A0A1B6CBG8</accession>